<feature type="transmembrane region" description="Helical" evidence="1">
    <location>
        <begin position="329"/>
        <end position="350"/>
    </location>
</feature>
<gene>
    <name evidence="2" type="ORF">PYCCODRAFT_1433761</name>
</gene>
<keyword evidence="1" id="KW-1133">Transmembrane helix</keyword>
<dbReference type="Proteomes" id="UP000193067">
    <property type="component" value="Unassembled WGS sequence"/>
</dbReference>
<reference evidence="2 3" key="1">
    <citation type="journal article" date="2015" name="Biotechnol. Biofuels">
        <title>Enhanced degradation of softwood versus hardwood by the white-rot fungus Pycnoporus coccineus.</title>
        <authorList>
            <person name="Couturier M."/>
            <person name="Navarro D."/>
            <person name="Chevret D."/>
            <person name="Henrissat B."/>
            <person name="Piumi F."/>
            <person name="Ruiz-Duenas F.J."/>
            <person name="Martinez A.T."/>
            <person name="Grigoriev I.V."/>
            <person name="Riley R."/>
            <person name="Lipzen A."/>
            <person name="Berrin J.G."/>
            <person name="Master E.R."/>
            <person name="Rosso M.N."/>
        </authorList>
    </citation>
    <scope>NUCLEOTIDE SEQUENCE [LARGE SCALE GENOMIC DNA]</scope>
    <source>
        <strain evidence="2 3">BRFM310</strain>
    </source>
</reference>
<dbReference type="EMBL" id="KZ084097">
    <property type="protein sequence ID" value="OSD04376.1"/>
    <property type="molecule type" value="Genomic_DNA"/>
</dbReference>
<feature type="transmembrane region" description="Helical" evidence="1">
    <location>
        <begin position="356"/>
        <end position="376"/>
    </location>
</feature>
<evidence type="ECO:0000313" key="3">
    <source>
        <dbReference type="Proteomes" id="UP000193067"/>
    </source>
</evidence>
<keyword evidence="1" id="KW-0812">Transmembrane</keyword>
<protein>
    <submittedName>
        <fullName evidence="2">Uncharacterized protein</fullName>
    </submittedName>
</protein>
<accession>A0A1Y2ITC7</accession>
<evidence type="ECO:0000256" key="1">
    <source>
        <dbReference type="SAM" id="Phobius"/>
    </source>
</evidence>
<evidence type="ECO:0000313" key="2">
    <source>
        <dbReference type="EMBL" id="OSD04376.1"/>
    </source>
</evidence>
<dbReference type="AlphaFoldDB" id="A0A1Y2ITC7"/>
<feature type="transmembrane region" description="Helical" evidence="1">
    <location>
        <begin position="277"/>
        <end position="295"/>
    </location>
</feature>
<feature type="transmembrane region" description="Helical" evidence="1">
    <location>
        <begin position="405"/>
        <end position="431"/>
    </location>
</feature>
<feature type="transmembrane region" description="Helical" evidence="1">
    <location>
        <begin position="437"/>
        <end position="460"/>
    </location>
</feature>
<keyword evidence="1" id="KW-0472">Membrane</keyword>
<dbReference type="OrthoDB" id="3208379at2759"/>
<keyword evidence="3" id="KW-1185">Reference proteome</keyword>
<proteinExistence type="predicted"/>
<name>A0A1Y2ITC7_TRAC3</name>
<organism evidence="2 3">
    <name type="scientific">Trametes coccinea (strain BRFM310)</name>
    <name type="common">Pycnoporus coccineus</name>
    <dbReference type="NCBI Taxonomy" id="1353009"/>
    <lineage>
        <taxon>Eukaryota</taxon>
        <taxon>Fungi</taxon>
        <taxon>Dikarya</taxon>
        <taxon>Basidiomycota</taxon>
        <taxon>Agaricomycotina</taxon>
        <taxon>Agaricomycetes</taxon>
        <taxon>Polyporales</taxon>
        <taxon>Polyporaceae</taxon>
        <taxon>Trametes</taxon>
    </lineage>
</organism>
<sequence>MTATTTVASIPVTTVAYPDALTANDLPPSNAHLLNKITSKYDYYVTLSDLSENAPSGWTMHTHPRGYVYWSNATCQVVVDEDVRQSANLTRASKFCDQCADLALDEGMEAYMIGGMDVSFCLFVNHRQCAAGYDLSKMRNDALTDQSSAGLLRARRLYWNFVAHHPAHSPCSPHGFEEAIDALRSYYHEHLMYGSHCIAPFSKTECEELLSVLRRAKEEEDGLPATTALLGWVLKDVYSFRAADRFGQVTRDELKAYRESLSKPRDFAPRQSSATRLLLLFLIVGPFFGIPQTYLEQVKSASEFRGHIAGLRENWESYTLQLVREYSDFILIATVLLGATVGLLTINDIGDTCKGAAMISAFAALGSITVGVFFVWRHQRNARMPASFTYLHNARNSALGLSGHALLLSLPPVLLVWSLVAFTVAVVAYAMQEVNQAATWVVFAAFVVILLAVMAGVYTFSTIWQWQSNEGWWAGLFRWRRRIRSRKDGLDA</sequence>